<keyword evidence="1" id="KW-0560">Oxidoreductase</keyword>
<keyword evidence="4" id="KW-1185">Reference proteome</keyword>
<name>A0A1S6QIB4_9LACO</name>
<reference evidence="3 4" key="1">
    <citation type="journal article" date="2015" name="Genome Announc.">
        <title>Genome Sequence of Lactobacillus curieae CCTCC M 2011381T, a Novel Producer of Gamma-aminobutyric Acid.</title>
        <authorList>
            <person name="Wang Y."/>
            <person name="Wang Y."/>
            <person name="Lang C."/>
            <person name="Wei D."/>
            <person name="Xu P."/>
            <person name="Xie J."/>
        </authorList>
    </citation>
    <scope>NUCLEOTIDE SEQUENCE [LARGE SCALE GENOMIC DNA]</scope>
    <source>
        <strain evidence="3 4">CCTCC M 2011381</strain>
    </source>
</reference>
<feature type="domain" description="Flavodoxin-like fold" evidence="2">
    <location>
        <begin position="1"/>
        <end position="155"/>
    </location>
</feature>
<dbReference type="OrthoDB" id="9798454at2"/>
<dbReference type="PANTHER" id="PTHR47307">
    <property type="entry name" value="GLUTATHIONE-REGULATED POTASSIUM-EFFLUX SYSTEM ANCILLARY PROTEIN KEFG"/>
    <property type="match status" value="1"/>
</dbReference>
<dbReference type="GO" id="GO:0009055">
    <property type="term" value="F:electron transfer activity"/>
    <property type="evidence" value="ECO:0007669"/>
    <property type="project" value="TreeGrafter"/>
</dbReference>
<sequence length="229" mass="26296">MKTQILVSHPQIRDSGTQKFLETTVKFFQNIFFEPIDIEYPDGNIDVEKEQERLKRADRIIFQFPMYWYQSPDSLSKYMQTVFTRKFVEAQKALAGKELGVVVTTGDSLSQFRLGGSENFTISELMAPYAAFAHKAGMKFLPVFPIEQFAYLDEPQKAKLVGDYAMYVGAKQPLTLDNQTSWIVEQLNAIAEGNNNKEAINLIIDSINSRKDKIDDLKMNIKMIRDEEE</sequence>
<dbReference type="Pfam" id="PF02525">
    <property type="entry name" value="Flavodoxin_2"/>
    <property type="match status" value="1"/>
</dbReference>
<dbReference type="InterPro" id="IPR003680">
    <property type="entry name" value="Flavodoxin_fold"/>
</dbReference>
<evidence type="ECO:0000259" key="2">
    <source>
        <dbReference type="Pfam" id="PF02525"/>
    </source>
</evidence>
<evidence type="ECO:0000313" key="3">
    <source>
        <dbReference type="EMBL" id="AQW21339.1"/>
    </source>
</evidence>
<protein>
    <submittedName>
        <fullName evidence="3">NADPH dehydrogenase</fullName>
    </submittedName>
</protein>
<dbReference type="InterPro" id="IPR046980">
    <property type="entry name" value="KefG/KefF"/>
</dbReference>
<dbReference type="AlphaFoldDB" id="A0A1S6QIB4"/>
<evidence type="ECO:0000313" key="4">
    <source>
        <dbReference type="Proteomes" id="UP000030361"/>
    </source>
</evidence>
<gene>
    <name evidence="3" type="ORF">PL11_005045</name>
</gene>
<proteinExistence type="predicted"/>
<dbReference type="EMBL" id="CP018906">
    <property type="protein sequence ID" value="AQW21339.1"/>
    <property type="molecule type" value="Genomic_DNA"/>
</dbReference>
<dbReference type="InterPro" id="IPR029039">
    <property type="entry name" value="Flavoprotein-like_sf"/>
</dbReference>
<accession>A0A1S6QIB4</accession>
<dbReference type="RefSeq" id="WP_035167790.1">
    <property type="nucleotide sequence ID" value="NZ_CP018906.1"/>
</dbReference>
<organism evidence="3 4">
    <name type="scientific">Lentilactobacillus curieae</name>
    <dbReference type="NCBI Taxonomy" id="1138822"/>
    <lineage>
        <taxon>Bacteria</taxon>
        <taxon>Bacillati</taxon>
        <taxon>Bacillota</taxon>
        <taxon>Bacilli</taxon>
        <taxon>Lactobacillales</taxon>
        <taxon>Lactobacillaceae</taxon>
        <taxon>Lentilactobacillus</taxon>
    </lineage>
</organism>
<dbReference type="eggNOG" id="COG2249">
    <property type="taxonomic scope" value="Bacteria"/>
</dbReference>
<dbReference type="PANTHER" id="PTHR47307:SF1">
    <property type="entry name" value="GLUTATHIONE-REGULATED POTASSIUM-EFFLUX SYSTEM ANCILLARY PROTEIN KEFG"/>
    <property type="match status" value="1"/>
</dbReference>
<evidence type="ECO:0000256" key="1">
    <source>
        <dbReference type="ARBA" id="ARBA00023002"/>
    </source>
</evidence>
<dbReference type="GO" id="GO:0010181">
    <property type="term" value="F:FMN binding"/>
    <property type="evidence" value="ECO:0007669"/>
    <property type="project" value="TreeGrafter"/>
</dbReference>
<dbReference type="SUPFAM" id="SSF52218">
    <property type="entry name" value="Flavoproteins"/>
    <property type="match status" value="1"/>
</dbReference>
<dbReference type="KEGG" id="lcu:PL11_005045"/>
<dbReference type="Gene3D" id="3.40.50.360">
    <property type="match status" value="1"/>
</dbReference>
<dbReference type="GO" id="GO:0003955">
    <property type="term" value="F:NAD(P)H dehydrogenase (quinone) activity"/>
    <property type="evidence" value="ECO:0007669"/>
    <property type="project" value="TreeGrafter"/>
</dbReference>
<dbReference type="Proteomes" id="UP000030361">
    <property type="component" value="Chromosome"/>
</dbReference>